<dbReference type="AlphaFoldDB" id="A0A4U7B5D2"/>
<comment type="caution">
    <text evidence="7">The sequence shown here is derived from an EMBL/GenBank/DDBJ whole genome shotgun (WGS) entry which is preliminary data.</text>
</comment>
<keyword evidence="4" id="KW-0963">Cytoplasm</keyword>
<dbReference type="GO" id="GO:1990846">
    <property type="term" value="F:ribonucleoside-diphosphate reductase inhibitor activity"/>
    <property type="evidence" value="ECO:0007669"/>
    <property type="project" value="TreeGrafter"/>
</dbReference>
<evidence type="ECO:0000256" key="3">
    <source>
        <dbReference type="ARBA" id="ARBA00005459"/>
    </source>
</evidence>
<feature type="region of interest" description="Disordered" evidence="6">
    <location>
        <begin position="119"/>
        <end position="144"/>
    </location>
</feature>
<sequence length="289" mass="30753">MSHTRKKPFAPSSQNHTIKSYFPPSSSSGPSSTGSSLSAPPSSDPTPLRDQAARLSPALPTQIQSSLLNVGMRVRKSVPEGYKTHKTLPASLLHSSSQPAPPGGNARWRGCDGEGTQMGMRTGGDMGRRQGGDEEMFGPSTAPPALMRSVSDRSRELQPFCGLNSVGGLHGAGQTMEVPGLGWSQSTVSSDGMNGGERRKRGLEFEEEVEAELDEFFEDGDGVGDGYTDAQEIGEIAEVRGRRILPLKGRRVRGGFGMMGKETRAGGVRVVDDFDDGDVAFLQPMDVDA</sequence>
<evidence type="ECO:0000313" key="7">
    <source>
        <dbReference type="EMBL" id="TKX24450.1"/>
    </source>
</evidence>
<dbReference type="Pfam" id="PF08591">
    <property type="entry name" value="RNR_inhib"/>
    <property type="match status" value="1"/>
</dbReference>
<evidence type="ECO:0000256" key="1">
    <source>
        <dbReference type="ARBA" id="ARBA00004123"/>
    </source>
</evidence>
<gene>
    <name evidence="7" type="ORF">C1H76_3057</name>
</gene>
<proteinExistence type="inferred from homology"/>
<feature type="compositionally biased region" description="Low complexity" evidence="6">
    <location>
        <begin position="23"/>
        <end position="48"/>
    </location>
</feature>
<evidence type="ECO:0000256" key="6">
    <source>
        <dbReference type="SAM" id="MobiDB-lite"/>
    </source>
</evidence>
<dbReference type="EMBL" id="PTQR01000039">
    <property type="protein sequence ID" value="TKX24450.1"/>
    <property type="molecule type" value="Genomic_DNA"/>
</dbReference>
<dbReference type="GO" id="GO:0005737">
    <property type="term" value="C:cytoplasm"/>
    <property type="evidence" value="ECO:0007669"/>
    <property type="project" value="UniProtKB-SubCell"/>
</dbReference>
<evidence type="ECO:0000256" key="5">
    <source>
        <dbReference type="ARBA" id="ARBA00023242"/>
    </source>
</evidence>
<comment type="similarity">
    <text evidence="3">Belongs to the DIF1/spd1 family.</text>
</comment>
<evidence type="ECO:0000313" key="8">
    <source>
        <dbReference type="Proteomes" id="UP000308133"/>
    </source>
</evidence>
<dbReference type="GO" id="GO:0008104">
    <property type="term" value="P:intracellular protein localization"/>
    <property type="evidence" value="ECO:0007669"/>
    <property type="project" value="TreeGrafter"/>
</dbReference>
<comment type="subcellular location">
    <subcellularLocation>
        <location evidence="2">Cytoplasm</location>
    </subcellularLocation>
    <subcellularLocation>
        <location evidence="1">Nucleus</location>
    </subcellularLocation>
</comment>
<keyword evidence="5" id="KW-0539">Nucleus</keyword>
<protein>
    <submittedName>
        <fullName evidence="7">Uncharacterized protein</fullName>
    </submittedName>
</protein>
<feature type="region of interest" description="Disordered" evidence="6">
    <location>
        <begin position="1"/>
        <end position="60"/>
    </location>
</feature>
<dbReference type="GO" id="GO:0005634">
    <property type="term" value="C:nucleus"/>
    <property type="evidence" value="ECO:0007669"/>
    <property type="project" value="UniProtKB-SubCell"/>
</dbReference>
<dbReference type="InterPro" id="IPR013900">
    <property type="entry name" value="RNR_inhibitor"/>
</dbReference>
<dbReference type="Proteomes" id="UP000308133">
    <property type="component" value="Unassembled WGS sequence"/>
</dbReference>
<organism evidence="7 8">
    <name type="scientific">Elsinoe australis</name>
    <dbReference type="NCBI Taxonomy" id="40998"/>
    <lineage>
        <taxon>Eukaryota</taxon>
        <taxon>Fungi</taxon>
        <taxon>Dikarya</taxon>
        <taxon>Ascomycota</taxon>
        <taxon>Pezizomycotina</taxon>
        <taxon>Dothideomycetes</taxon>
        <taxon>Dothideomycetidae</taxon>
        <taxon>Myriangiales</taxon>
        <taxon>Elsinoaceae</taxon>
        <taxon>Elsinoe</taxon>
    </lineage>
</organism>
<dbReference type="PANTHER" id="PTHR28081:SF1">
    <property type="entry name" value="DAMAGE-REGULATED IMPORT FACILITATOR 1"/>
    <property type="match status" value="1"/>
</dbReference>
<reference evidence="7 8" key="1">
    <citation type="submission" date="2018-02" db="EMBL/GenBank/DDBJ databases">
        <title>Draft genome sequences of Elsinoe sp., causing black scab on jojoba.</title>
        <authorList>
            <person name="Stodart B."/>
            <person name="Jeffress S."/>
            <person name="Ash G."/>
            <person name="Arun Chinnappa K."/>
        </authorList>
    </citation>
    <scope>NUCLEOTIDE SEQUENCE [LARGE SCALE GENOMIC DNA]</scope>
    <source>
        <strain evidence="7 8">Hillstone_2</strain>
    </source>
</reference>
<evidence type="ECO:0000256" key="4">
    <source>
        <dbReference type="ARBA" id="ARBA00022490"/>
    </source>
</evidence>
<accession>A0A4U7B5D2</accession>
<evidence type="ECO:0000256" key="2">
    <source>
        <dbReference type="ARBA" id="ARBA00004496"/>
    </source>
</evidence>
<dbReference type="PANTHER" id="PTHR28081">
    <property type="entry name" value="DAMAGE-REGULATED IMPORT FACILITATOR 1-RELATED"/>
    <property type="match status" value="1"/>
</dbReference>
<name>A0A4U7B5D2_9PEZI</name>